<comment type="similarity">
    <text evidence="1">Belongs to the cysteine dioxygenase family.</text>
</comment>
<keyword evidence="3 6" id="KW-0223">Dioxygenase</keyword>
<gene>
    <name evidence="6" type="ORF">LQG66_14915</name>
</gene>
<keyword evidence="7" id="KW-1185">Reference proteome</keyword>
<dbReference type="Gene3D" id="1.20.5.440">
    <property type="entry name" value="ATP synthase delta/epsilon subunit, C-terminal domain"/>
    <property type="match status" value="1"/>
</dbReference>
<dbReference type="EMBL" id="CP088156">
    <property type="protein sequence ID" value="UFZ07514.1"/>
    <property type="molecule type" value="Genomic_DNA"/>
</dbReference>
<dbReference type="PANTHER" id="PTHR12918:SF1">
    <property type="entry name" value="CYSTEINE DIOXYGENASE TYPE 1"/>
    <property type="match status" value="1"/>
</dbReference>
<evidence type="ECO:0000256" key="4">
    <source>
        <dbReference type="ARBA" id="ARBA00023002"/>
    </source>
</evidence>
<evidence type="ECO:0000256" key="2">
    <source>
        <dbReference type="ARBA" id="ARBA00022723"/>
    </source>
</evidence>
<keyword evidence="5" id="KW-0408">Iron</keyword>
<evidence type="ECO:0000313" key="7">
    <source>
        <dbReference type="Proteomes" id="UP001431010"/>
    </source>
</evidence>
<proteinExistence type="inferred from homology"/>
<evidence type="ECO:0000256" key="3">
    <source>
        <dbReference type="ARBA" id="ARBA00022964"/>
    </source>
</evidence>
<dbReference type="SUPFAM" id="SSF51182">
    <property type="entry name" value="RmlC-like cupins"/>
    <property type="match status" value="1"/>
</dbReference>
<dbReference type="InterPro" id="IPR011051">
    <property type="entry name" value="RmlC_Cupin_sf"/>
</dbReference>
<dbReference type="CDD" id="cd10548">
    <property type="entry name" value="cupin_CDO"/>
    <property type="match status" value="1"/>
</dbReference>
<keyword evidence="2" id="KW-0479">Metal-binding</keyword>
<dbReference type="GO" id="GO:0051213">
    <property type="term" value="F:dioxygenase activity"/>
    <property type="evidence" value="ECO:0007669"/>
    <property type="project" value="UniProtKB-KW"/>
</dbReference>
<sequence>MTDIARLRDFVAETARLVASTTSEAVLLAALAPKLEELVAHDDWLPEAYAVADGGRYRQYLLYADPLERFSIVSFVWGPGQGTPIHDHRVWGLVGVLRGEELSVSHARQPDGTLHAAPPERLRAGQTAAVSPQIGDIHAISNGLADRSSISIHVYGGNIGRIRRAVYDSETGTAKDFISGYSNDTVPNLWPDRGAA</sequence>
<accession>A0ABY3RLM7</accession>
<name>A0ABY3RLM7_9BRAD</name>
<dbReference type="Pfam" id="PF05995">
    <property type="entry name" value="CDO_I"/>
    <property type="match status" value="1"/>
</dbReference>
<protein>
    <submittedName>
        <fullName evidence="6">Cysteine dioxygenase</fullName>
    </submittedName>
</protein>
<organism evidence="6 7">
    <name type="scientific">Bradyrhizobium ontarionense</name>
    <dbReference type="NCBI Taxonomy" id="2898149"/>
    <lineage>
        <taxon>Bacteria</taxon>
        <taxon>Pseudomonadati</taxon>
        <taxon>Pseudomonadota</taxon>
        <taxon>Alphaproteobacteria</taxon>
        <taxon>Hyphomicrobiales</taxon>
        <taxon>Nitrobacteraceae</taxon>
        <taxon>Bradyrhizobium</taxon>
    </lineage>
</organism>
<reference evidence="6" key="1">
    <citation type="journal article" date="2024" name="Antonie Van Leeuwenhoek">
        <title>Bradyrhizobium ontarionense sp. nov., a novel bacterial symbiont isolated from Aeschynomene indica (Indian jointvetch), harbours photosynthesis, nitrogen fixation and nitrous oxide (N2O) reductase genes.</title>
        <authorList>
            <person name="Bromfield E.S.P."/>
            <person name="Cloutier S."/>
        </authorList>
    </citation>
    <scope>NUCLEOTIDE SEQUENCE</scope>
    <source>
        <strain evidence="6">A19</strain>
    </source>
</reference>
<dbReference type="Proteomes" id="UP001431010">
    <property type="component" value="Chromosome"/>
</dbReference>
<evidence type="ECO:0000256" key="1">
    <source>
        <dbReference type="ARBA" id="ARBA00006622"/>
    </source>
</evidence>
<dbReference type="Gene3D" id="2.60.120.10">
    <property type="entry name" value="Jelly Rolls"/>
    <property type="match status" value="1"/>
</dbReference>
<keyword evidence="4" id="KW-0560">Oxidoreductase</keyword>
<evidence type="ECO:0000256" key="5">
    <source>
        <dbReference type="ARBA" id="ARBA00023004"/>
    </source>
</evidence>
<dbReference type="RefSeq" id="WP_231326964.1">
    <property type="nucleotide sequence ID" value="NZ_CP088156.1"/>
</dbReference>
<dbReference type="PANTHER" id="PTHR12918">
    <property type="entry name" value="CYSTEINE DIOXYGENASE"/>
    <property type="match status" value="1"/>
</dbReference>
<evidence type="ECO:0000313" key="6">
    <source>
        <dbReference type="EMBL" id="UFZ07514.1"/>
    </source>
</evidence>
<dbReference type="InterPro" id="IPR010300">
    <property type="entry name" value="CDO_1"/>
</dbReference>
<dbReference type="InterPro" id="IPR014710">
    <property type="entry name" value="RmlC-like_jellyroll"/>
</dbReference>